<dbReference type="InterPro" id="IPR001353">
    <property type="entry name" value="Proteasome_sua/b"/>
</dbReference>
<dbReference type="OrthoDB" id="268479at2759"/>
<dbReference type="PROSITE" id="PS00854">
    <property type="entry name" value="PROTEASOME_BETA_1"/>
    <property type="match status" value="1"/>
</dbReference>
<dbReference type="PANTHER" id="PTHR32194">
    <property type="entry name" value="METALLOPROTEASE TLDD"/>
    <property type="match status" value="1"/>
</dbReference>
<keyword evidence="2 4" id="KW-0647">Proteasome</keyword>
<comment type="subcellular location">
    <subcellularLocation>
        <location evidence="4">Cytoplasm</location>
    </subcellularLocation>
    <subcellularLocation>
        <location evidence="4">Nucleus</location>
    </subcellularLocation>
</comment>
<evidence type="ECO:0000313" key="5">
    <source>
        <dbReference type="EMBL" id="KII61699.1"/>
    </source>
</evidence>
<keyword evidence="1 4" id="KW-0963">Cytoplasm</keyword>
<dbReference type="InterPro" id="IPR029055">
    <property type="entry name" value="Ntn_hydrolases_N"/>
</dbReference>
<dbReference type="AlphaFoldDB" id="A0A0C2MBI1"/>
<dbReference type="InterPro" id="IPR016050">
    <property type="entry name" value="Proteasome_bsu_CS"/>
</dbReference>
<evidence type="ECO:0000313" key="6">
    <source>
        <dbReference type="Proteomes" id="UP000031668"/>
    </source>
</evidence>
<keyword evidence="3 4" id="KW-0539">Nucleus</keyword>
<comment type="caution">
    <text evidence="5">The sequence shown here is derived from an EMBL/GenBank/DDBJ whole genome shotgun (WGS) entry which is preliminary data.</text>
</comment>
<dbReference type="Proteomes" id="UP000031668">
    <property type="component" value="Unassembled WGS sequence"/>
</dbReference>
<dbReference type="InterPro" id="IPR023333">
    <property type="entry name" value="Proteasome_suB-type"/>
</dbReference>
<dbReference type="OMA" id="CSGCWCD"/>
<dbReference type="GO" id="GO:0005634">
    <property type="term" value="C:nucleus"/>
    <property type="evidence" value="ECO:0007669"/>
    <property type="project" value="UniProtKB-SubCell"/>
</dbReference>
<dbReference type="Pfam" id="PF00227">
    <property type="entry name" value="Proteasome"/>
    <property type="match status" value="1"/>
</dbReference>
<protein>
    <recommendedName>
        <fullName evidence="4">Proteasome subunit beta</fullName>
    </recommendedName>
</protein>
<dbReference type="EMBL" id="JWZT01005277">
    <property type="protein sequence ID" value="KII61699.1"/>
    <property type="molecule type" value="Genomic_DNA"/>
</dbReference>
<dbReference type="SUPFAM" id="SSF56235">
    <property type="entry name" value="N-terminal nucleophile aminohydrolases (Ntn hydrolases)"/>
    <property type="match status" value="1"/>
</dbReference>
<proteinExistence type="inferred from homology"/>
<dbReference type="Gene3D" id="3.60.20.10">
    <property type="entry name" value="Glutamine Phosphoribosylpyrophosphate, subunit 1, domain 1"/>
    <property type="match status" value="1"/>
</dbReference>
<comment type="subunit">
    <text evidence="4">Component of the proteasome complex.</text>
</comment>
<dbReference type="GO" id="GO:0005737">
    <property type="term" value="C:cytoplasm"/>
    <property type="evidence" value="ECO:0007669"/>
    <property type="project" value="UniProtKB-SubCell"/>
</dbReference>
<comment type="function">
    <text evidence="4">Component of the proteasome, a multicatalytic proteinase complex which is characterized by its ability to cleave peptides with Arg, Phe, Tyr, Leu, and Glu adjacent to the leaving group at neutral or slightly basic pH. The proteasome has an ATP-dependent proteolytic activity.</text>
</comment>
<keyword evidence="6" id="KW-1185">Reference proteome</keyword>
<accession>A0A0C2MBI1</accession>
<evidence type="ECO:0000256" key="3">
    <source>
        <dbReference type="ARBA" id="ARBA00023242"/>
    </source>
</evidence>
<dbReference type="PROSITE" id="PS51476">
    <property type="entry name" value="PROTEASOME_BETA_2"/>
    <property type="match status" value="1"/>
</dbReference>
<dbReference type="FunFam" id="3.60.20.10:FF:000027">
    <property type="entry name" value="Proteasome subunit beta type-6"/>
    <property type="match status" value="1"/>
</dbReference>
<organism evidence="5 6">
    <name type="scientific">Thelohanellus kitauei</name>
    <name type="common">Myxosporean</name>
    <dbReference type="NCBI Taxonomy" id="669202"/>
    <lineage>
        <taxon>Eukaryota</taxon>
        <taxon>Metazoa</taxon>
        <taxon>Cnidaria</taxon>
        <taxon>Myxozoa</taxon>
        <taxon>Myxosporea</taxon>
        <taxon>Bivalvulida</taxon>
        <taxon>Platysporina</taxon>
        <taxon>Myxobolidae</taxon>
        <taxon>Thelohanellus</taxon>
    </lineage>
</organism>
<dbReference type="GO" id="GO:0051603">
    <property type="term" value="P:proteolysis involved in protein catabolic process"/>
    <property type="evidence" value="ECO:0007669"/>
    <property type="project" value="InterPro"/>
</dbReference>
<gene>
    <name evidence="5" type="ORF">RF11_09358</name>
</gene>
<evidence type="ECO:0000256" key="2">
    <source>
        <dbReference type="ARBA" id="ARBA00022942"/>
    </source>
</evidence>
<evidence type="ECO:0000256" key="1">
    <source>
        <dbReference type="ARBA" id="ARBA00022490"/>
    </source>
</evidence>
<dbReference type="PANTHER" id="PTHR32194:SF2">
    <property type="entry name" value="PROTEASOME SUBUNIT BETA TYPE-1"/>
    <property type="match status" value="1"/>
</dbReference>
<comment type="similarity">
    <text evidence="4">Belongs to the peptidase T1B family.</text>
</comment>
<name>A0A0C2MBI1_THEKT</name>
<reference evidence="5 6" key="1">
    <citation type="journal article" date="2014" name="Genome Biol. Evol.">
        <title>The genome of the myxosporean Thelohanellus kitauei shows adaptations to nutrient acquisition within its fish host.</title>
        <authorList>
            <person name="Yang Y."/>
            <person name="Xiong J."/>
            <person name="Zhou Z."/>
            <person name="Huo F."/>
            <person name="Miao W."/>
            <person name="Ran C."/>
            <person name="Liu Y."/>
            <person name="Zhang J."/>
            <person name="Feng J."/>
            <person name="Wang M."/>
            <person name="Wang M."/>
            <person name="Wang L."/>
            <person name="Yao B."/>
        </authorList>
    </citation>
    <scope>NUCLEOTIDE SEQUENCE [LARGE SCALE GENOMIC DNA]</scope>
    <source>
        <strain evidence="5">Wuqing</strain>
    </source>
</reference>
<evidence type="ECO:0000256" key="4">
    <source>
        <dbReference type="RuleBase" id="RU004203"/>
    </source>
</evidence>
<dbReference type="GO" id="GO:0005839">
    <property type="term" value="C:proteasome core complex"/>
    <property type="evidence" value="ECO:0007669"/>
    <property type="project" value="InterPro"/>
</dbReference>
<sequence length="219" mass="24318">MERAKTEFNPYSWNGGSVVAIAGENFVTIASDTRISQDYSIHSRATPKITELSKNLYVGVCGFHGDAQAFIKQIKSLVKDYLMNHKNKISVSSAAQLIGNTLYYRRFFPYYAYVILAGLDEQGKGAVYAYDPVGSFERVPHKSVGSGNHFIQPLLDNQIGLNHQGPEADFSNNPSEVNNFIKDVFRSVSERDIYTGDGGVIMTIGPHGESKTEFVLRHD</sequence>